<protein>
    <submittedName>
        <fullName evidence="1">Uncharacterized protein</fullName>
    </submittedName>
</protein>
<evidence type="ECO:0000313" key="1">
    <source>
        <dbReference type="EMBL" id="QBD82321.1"/>
    </source>
</evidence>
<proteinExistence type="predicted"/>
<reference evidence="1 2" key="1">
    <citation type="submission" date="2019-01" db="EMBL/GenBank/DDBJ databases">
        <title>Ktedonosporobacter rubrisoli SCAWS-G2.</title>
        <authorList>
            <person name="Huang Y."/>
            <person name="Yan B."/>
        </authorList>
    </citation>
    <scope>NUCLEOTIDE SEQUENCE [LARGE SCALE GENOMIC DNA]</scope>
    <source>
        <strain evidence="1 2">SCAWS-G2</strain>
    </source>
</reference>
<sequence>MSDRIPTVADLCKAIAEGHIAATLDGRVYHVNALELRRYLDRFRSFPTISTFVQRSSLAGYEYLQPNLCRSGR</sequence>
<evidence type="ECO:0000313" key="2">
    <source>
        <dbReference type="Proteomes" id="UP000290365"/>
    </source>
</evidence>
<dbReference type="EMBL" id="CP035758">
    <property type="protein sequence ID" value="QBD82321.1"/>
    <property type="molecule type" value="Genomic_DNA"/>
</dbReference>
<dbReference type="OrthoDB" id="164489at2"/>
<dbReference type="KEGG" id="kbs:EPA93_42635"/>
<dbReference type="RefSeq" id="WP_129893390.1">
    <property type="nucleotide sequence ID" value="NZ_CP035758.1"/>
</dbReference>
<gene>
    <name evidence="1" type="ORF">EPA93_42635</name>
</gene>
<keyword evidence="2" id="KW-1185">Reference proteome</keyword>
<name>A0A4V0Z083_KTERU</name>
<accession>A0A4V0Z083</accession>
<organism evidence="1 2">
    <name type="scientific">Ktedonosporobacter rubrisoli</name>
    <dbReference type="NCBI Taxonomy" id="2509675"/>
    <lineage>
        <taxon>Bacteria</taxon>
        <taxon>Bacillati</taxon>
        <taxon>Chloroflexota</taxon>
        <taxon>Ktedonobacteria</taxon>
        <taxon>Ktedonobacterales</taxon>
        <taxon>Ktedonosporobacteraceae</taxon>
        <taxon>Ktedonosporobacter</taxon>
    </lineage>
</organism>
<dbReference type="Proteomes" id="UP000290365">
    <property type="component" value="Chromosome"/>
</dbReference>
<dbReference type="AlphaFoldDB" id="A0A4V0Z083"/>